<dbReference type="Proteomes" id="UP000054485">
    <property type="component" value="Unassembled WGS sequence"/>
</dbReference>
<protein>
    <submittedName>
        <fullName evidence="1">Uncharacterized protein</fullName>
    </submittedName>
</protein>
<dbReference type="EMBL" id="KN835293">
    <property type="protein sequence ID" value="KIK40701.1"/>
    <property type="molecule type" value="Genomic_DNA"/>
</dbReference>
<dbReference type="HOGENOM" id="CLU_3107987_0_0_1"/>
<accession>A0A0D0AG14</accession>
<gene>
    <name evidence="1" type="ORF">CY34DRAFT_806946</name>
</gene>
<name>A0A0D0AG14_9AGAM</name>
<organism evidence="1 2">
    <name type="scientific">Suillus luteus UH-Slu-Lm8-n1</name>
    <dbReference type="NCBI Taxonomy" id="930992"/>
    <lineage>
        <taxon>Eukaryota</taxon>
        <taxon>Fungi</taxon>
        <taxon>Dikarya</taxon>
        <taxon>Basidiomycota</taxon>
        <taxon>Agaricomycotina</taxon>
        <taxon>Agaricomycetes</taxon>
        <taxon>Agaricomycetidae</taxon>
        <taxon>Boletales</taxon>
        <taxon>Suillineae</taxon>
        <taxon>Suillaceae</taxon>
        <taxon>Suillus</taxon>
    </lineage>
</organism>
<reference evidence="1 2" key="1">
    <citation type="submission" date="2014-04" db="EMBL/GenBank/DDBJ databases">
        <authorList>
            <consortium name="DOE Joint Genome Institute"/>
            <person name="Kuo A."/>
            <person name="Ruytinx J."/>
            <person name="Rineau F."/>
            <person name="Colpaert J."/>
            <person name="Kohler A."/>
            <person name="Nagy L.G."/>
            <person name="Floudas D."/>
            <person name="Copeland A."/>
            <person name="Barry K.W."/>
            <person name="Cichocki N."/>
            <person name="Veneault-Fourrey C."/>
            <person name="LaButti K."/>
            <person name="Lindquist E.A."/>
            <person name="Lipzen A."/>
            <person name="Lundell T."/>
            <person name="Morin E."/>
            <person name="Murat C."/>
            <person name="Sun H."/>
            <person name="Tunlid A."/>
            <person name="Henrissat B."/>
            <person name="Grigoriev I.V."/>
            <person name="Hibbett D.S."/>
            <person name="Martin F."/>
            <person name="Nordberg H.P."/>
            <person name="Cantor M.N."/>
            <person name="Hua S.X."/>
        </authorList>
    </citation>
    <scope>NUCLEOTIDE SEQUENCE [LARGE SCALE GENOMIC DNA]</scope>
    <source>
        <strain evidence="1 2">UH-Slu-Lm8-n1</strain>
    </source>
</reference>
<evidence type="ECO:0000313" key="1">
    <source>
        <dbReference type="EMBL" id="KIK40701.1"/>
    </source>
</evidence>
<proteinExistence type="predicted"/>
<keyword evidence="2" id="KW-1185">Reference proteome</keyword>
<dbReference type="AlphaFoldDB" id="A0A0D0AG14"/>
<reference evidence="2" key="2">
    <citation type="submission" date="2015-01" db="EMBL/GenBank/DDBJ databases">
        <title>Evolutionary Origins and Diversification of the Mycorrhizal Mutualists.</title>
        <authorList>
            <consortium name="DOE Joint Genome Institute"/>
            <consortium name="Mycorrhizal Genomics Consortium"/>
            <person name="Kohler A."/>
            <person name="Kuo A."/>
            <person name="Nagy L.G."/>
            <person name="Floudas D."/>
            <person name="Copeland A."/>
            <person name="Barry K.W."/>
            <person name="Cichocki N."/>
            <person name="Veneault-Fourrey C."/>
            <person name="LaButti K."/>
            <person name="Lindquist E.A."/>
            <person name="Lipzen A."/>
            <person name="Lundell T."/>
            <person name="Morin E."/>
            <person name="Murat C."/>
            <person name="Riley R."/>
            <person name="Ohm R."/>
            <person name="Sun H."/>
            <person name="Tunlid A."/>
            <person name="Henrissat B."/>
            <person name="Grigoriev I.V."/>
            <person name="Hibbett D.S."/>
            <person name="Martin F."/>
        </authorList>
    </citation>
    <scope>NUCLEOTIDE SEQUENCE [LARGE SCALE GENOMIC DNA]</scope>
    <source>
        <strain evidence="2">UH-Slu-Lm8-n1</strain>
    </source>
</reference>
<sequence length="51" mass="5843">MDKLVVLLRMCKALTKTNTLLPTDFKSPSESLAQSTWFPVQDVFEQLESRV</sequence>
<evidence type="ECO:0000313" key="2">
    <source>
        <dbReference type="Proteomes" id="UP000054485"/>
    </source>
</evidence>
<dbReference type="InParanoid" id="A0A0D0AG14"/>